<feature type="transmembrane region" description="Helical" evidence="9">
    <location>
        <begin position="351"/>
        <end position="373"/>
    </location>
</feature>
<keyword evidence="13" id="KW-1185">Reference proteome</keyword>
<feature type="compositionally biased region" description="Basic and acidic residues" evidence="8">
    <location>
        <begin position="515"/>
        <end position="524"/>
    </location>
</feature>
<keyword evidence="2" id="KW-1003">Cell membrane</keyword>
<proteinExistence type="inferred from homology"/>
<comment type="caution">
    <text evidence="12">The sequence shown here is derived from an EMBL/GenBank/DDBJ whole genome shotgun (WGS) entry which is preliminary data.</text>
</comment>
<keyword evidence="6 9" id="KW-0472">Membrane</keyword>
<name>A0ABY0C5H3_9MICO</name>
<evidence type="ECO:0000256" key="7">
    <source>
        <dbReference type="ARBA" id="ARBA00034125"/>
    </source>
</evidence>
<evidence type="ECO:0000256" key="3">
    <source>
        <dbReference type="ARBA" id="ARBA00022519"/>
    </source>
</evidence>
<dbReference type="InterPro" id="IPR050539">
    <property type="entry name" value="ThrE_Dicarb/AminoAcid_Exp"/>
</dbReference>
<keyword evidence="5 9" id="KW-1133">Transmembrane helix</keyword>
<evidence type="ECO:0000256" key="6">
    <source>
        <dbReference type="ARBA" id="ARBA00023136"/>
    </source>
</evidence>
<dbReference type="Pfam" id="PF06738">
    <property type="entry name" value="ThrE"/>
    <property type="match status" value="2"/>
</dbReference>
<feature type="transmembrane region" description="Helical" evidence="9">
    <location>
        <begin position="288"/>
        <end position="306"/>
    </location>
</feature>
<evidence type="ECO:0000256" key="5">
    <source>
        <dbReference type="ARBA" id="ARBA00022989"/>
    </source>
</evidence>
<evidence type="ECO:0000313" key="12">
    <source>
        <dbReference type="EMBL" id="RUQ84327.1"/>
    </source>
</evidence>
<feature type="domain" description="Threonine/Serine exporter ThrE" evidence="11">
    <location>
        <begin position="331"/>
        <end position="459"/>
    </location>
</feature>
<dbReference type="PANTHER" id="PTHR34390:SF1">
    <property type="entry name" value="SUCCINATE TRANSPORTER SUBUNIT YJJB-RELATED"/>
    <property type="match status" value="1"/>
</dbReference>
<dbReference type="Pfam" id="PF12821">
    <property type="entry name" value="ThrE_2"/>
    <property type="match status" value="1"/>
</dbReference>
<feature type="transmembrane region" description="Helical" evidence="9">
    <location>
        <begin position="170"/>
        <end position="187"/>
    </location>
</feature>
<reference evidence="12 13" key="1">
    <citation type="submission" date="2018-12" db="EMBL/GenBank/DDBJ databases">
        <authorList>
            <person name="hu s."/>
            <person name="Xu Y."/>
            <person name="Xu B."/>
            <person name="Li F."/>
        </authorList>
    </citation>
    <scope>NUCLEOTIDE SEQUENCE [LARGE SCALE GENOMIC DNA]</scope>
    <source>
        <strain evidence="12 13">KSW2-17</strain>
    </source>
</reference>
<protein>
    <submittedName>
        <fullName evidence="12">Threonine/serine exporter family protein</fullName>
    </submittedName>
</protein>
<feature type="transmembrane region" description="Helical" evidence="9">
    <location>
        <begin position="403"/>
        <end position="421"/>
    </location>
</feature>
<sequence>MGLRTRWRRLAARTTGSTQRLPLGGRSRRPHIAEQSIREVIELAARIGEAMLALGESADDVTDAIARVCRTFGVESHIDLTFTSILVTHDGTDRLAGVSVLRVVGSPTADYGRLSRVLAIERALSATRIGTSVSDPGIGSEERDEVREVLEATHAQLDEALSAPHRVRRWMVTLLLAVLAGAVAVLLGGGPAIVAIAAATTVLIDSASRILSAWGLPVFFRQAAGAAIATTVAVALSAAIPGLPVEFTTLPPALVVASGVVVLLAGGTVVGAANDAINGYPITASGRILEVLLLTVGIVAGIGGVLDLARRLDITLTLDDIPANPAPLYAQVLAAGIASAAWAAASHAGRLTAVVSALAGAGGLAVFATAVAAGASNPAAAAIAATAVGFAASLVSRRTDIPLVAITVCGIVPLLPGLTIYRGMLAVVTGSSETDGGQLLLQAAMTGLSLAAGVTLGEIIARRIRRPAKRRAPGPDPSAPSESAQRSSTDSDDDAPTESVEMHDAPSAADDTDAAIERRSEASG</sequence>
<evidence type="ECO:0000259" key="11">
    <source>
        <dbReference type="Pfam" id="PF12821"/>
    </source>
</evidence>
<feature type="domain" description="Threonine/serine exporter-like N-terminal" evidence="10">
    <location>
        <begin position="150"/>
        <end position="308"/>
    </location>
</feature>
<feature type="region of interest" description="Disordered" evidence="8">
    <location>
        <begin position="465"/>
        <end position="524"/>
    </location>
</feature>
<dbReference type="Proteomes" id="UP000268291">
    <property type="component" value="Unassembled WGS sequence"/>
</dbReference>
<dbReference type="InterPro" id="IPR024528">
    <property type="entry name" value="ThrE_2"/>
</dbReference>
<organism evidence="12 13">
    <name type="scientific">Labedella gwakjiensis</name>
    <dbReference type="NCBI Taxonomy" id="390269"/>
    <lineage>
        <taxon>Bacteria</taxon>
        <taxon>Bacillati</taxon>
        <taxon>Actinomycetota</taxon>
        <taxon>Actinomycetes</taxon>
        <taxon>Micrococcales</taxon>
        <taxon>Microbacteriaceae</taxon>
        <taxon>Labedella</taxon>
    </lineage>
</organism>
<evidence type="ECO:0000313" key="13">
    <source>
        <dbReference type="Proteomes" id="UP000268291"/>
    </source>
</evidence>
<evidence type="ECO:0000256" key="2">
    <source>
        <dbReference type="ARBA" id="ARBA00022475"/>
    </source>
</evidence>
<evidence type="ECO:0000256" key="1">
    <source>
        <dbReference type="ARBA" id="ARBA00004651"/>
    </source>
</evidence>
<gene>
    <name evidence="12" type="ORF">ELQ93_16070</name>
</gene>
<dbReference type="InterPro" id="IPR010619">
    <property type="entry name" value="ThrE-like_N"/>
</dbReference>
<feature type="transmembrane region" description="Helical" evidence="9">
    <location>
        <begin position="223"/>
        <end position="243"/>
    </location>
</feature>
<feature type="domain" description="Threonine/serine exporter-like N-terminal" evidence="10">
    <location>
        <begin position="43"/>
        <end position="129"/>
    </location>
</feature>
<feature type="transmembrane region" description="Helical" evidence="9">
    <location>
        <begin position="255"/>
        <end position="276"/>
    </location>
</feature>
<dbReference type="RefSeq" id="WP_106562053.1">
    <property type="nucleotide sequence ID" value="NZ_PYAU01000001.1"/>
</dbReference>
<evidence type="ECO:0000256" key="8">
    <source>
        <dbReference type="SAM" id="MobiDB-lite"/>
    </source>
</evidence>
<comment type="similarity">
    <text evidence="7">Belongs to the ThrE exporter (TC 2.A.79) family.</text>
</comment>
<dbReference type="PANTHER" id="PTHR34390">
    <property type="entry name" value="UPF0442 PROTEIN YJJB-RELATED"/>
    <property type="match status" value="1"/>
</dbReference>
<accession>A0ABY0C5H3</accession>
<keyword evidence="3" id="KW-0997">Cell inner membrane</keyword>
<evidence type="ECO:0000256" key="9">
    <source>
        <dbReference type="SAM" id="Phobius"/>
    </source>
</evidence>
<evidence type="ECO:0000256" key="4">
    <source>
        <dbReference type="ARBA" id="ARBA00022692"/>
    </source>
</evidence>
<evidence type="ECO:0000259" key="10">
    <source>
        <dbReference type="Pfam" id="PF06738"/>
    </source>
</evidence>
<comment type="subcellular location">
    <subcellularLocation>
        <location evidence="1">Cell membrane</location>
        <topology evidence="1">Multi-pass membrane protein</topology>
    </subcellularLocation>
</comment>
<dbReference type="EMBL" id="RZGY01000003">
    <property type="protein sequence ID" value="RUQ84327.1"/>
    <property type="molecule type" value="Genomic_DNA"/>
</dbReference>
<feature type="transmembrane region" description="Helical" evidence="9">
    <location>
        <begin position="441"/>
        <end position="461"/>
    </location>
</feature>
<keyword evidence="4 9" id="KW-0812">Transmembrane</keyword>
<feature type="transmembrane region" description="Helical" evidence="9">
    <location>
        <begin position="379"/>
        <end position="396"/>
    </location>
</feature>